<sequence>MLNSAKISTEWEDGKYVVNTSKVETAWLHWPGITINRASMYIVPMKQNIMVHMRNWTVVNNPTEANLQEKSHIKIKKFHMHEVVPQTSANRIQENFQNFVKDKKEFQALPNQTHYLPLIEQSEESIARIAGS</sequence>
<dbReference type="Pfam" id="PF01697">
    <property type="entry name" value="Glyco_transf_92"/>
    <property type="match status" value="1"/>
</dbReference>
<dbReference type="AlphaFoldDB" id="A0A914E6S9"/>
<keyword evidence="7" id="KW-1185">Reference proteome</keyword>
<evidence type="ECO:0000256" key="1">
    <source>
        <dbReference type="ARBA" id="ARBA00004167"/>
    </source>
</evidence>
<protein>
    <recommendedName>
        <fullName evidence="6">Glycosyltransferase family 92 protein</fullName>
        <ecNumber evidence="6">2.4.1.-</ecNumber>
    </recommendedName>
</protein>
<reference evidence="8" key="1">
    <citation type="submission" date="2022-11" db="UniProtKB">
        <authorList>
            <consortium name="WormBaseParasite"/>
        </authorList>
    </citation>
    <scope>IDENTIFICATION</scope>
</reference>
<dbReference type="GO" id="GO:0016757">
    <property type="term" value="F:glycosyltransferase activity"/>
    <property type="evidence" value="ECO:0007669"/>
    <property type="project" value="UniProtKB-UniRule"/>
</dbReference>
<comment type="similarity">
    <text evidence="2 6">Belongs to the glycosyltransferase 92 family.</text>
</comment>
<evidence type="ECO:0000256" key="4">
    <source>
        <dbReference type="ARBA" id="ARBA00022679"/>
    </source>
</evidence>
<evidence type="ECO:0000256" key="3">
    <source>
        <dbReference type="ARBA" id="ARBA00022676"/>
    </source>
</evidence>
<comment type="subcellular location">
    <subcellularLocation>
        <location evidence="1">Membrane</location>
        <topology evidence="1">Single-pass membrane protein</topology>
    </subcellularLocation>
</comment>
<evidence type="ECO:0000313" key="8">
    <source>
        <dbReference type="WBParaSite" id="ACRNAN_scaffold6099.g30799.t1"/>
    </source>
</evidence>
<keyword evidence="4 6" id="KW-0808">Transferase</keyword>
<dbReference type="InterPro" id="IPR008166">
    <property type="entry name" value="Glyco_transf_92"/>
</dbReference>
<name>A0A914E6S9_9BILA</name>
<dbReference type="GO" id="GO:0016020">
    <property type="term" value="C:membrane"/>
    <property type="evidence" value="ECO:0007669"/>
    <property type="project" value="UniProtKB-SubCell"/>
</dbReference>
<dbReference type="WBParaSite" id="ACRNAN_scaffold6099.g30799.t1">
    <property type="protein sequence ID" value="ACRNAN_scaffold6099.g30799.t1"/>
    <property type="gene ID" value="ACRNAN_scaffold6099.g30799"/>
</dbReference>
<keyword evidence="3 6" id="KW-0328">Glycosyltransferase</keyword>
<dbReference type="Proteomes" id="UP000887540">
    <property type="component" value="Unplaced"/>
</dbReference>
<dbReference type="EC" id="2.4.1.-" evidence="6"/>
<evidence type="ECO:0000256" key="6">
    <source>
        <dbReference type="RuleBase" id="RU366017"/>
    </source>
</evidence>
<proteinExistence type="inferred from homology"/>
<evidence type="ECO:0000313" key="7">
    <source>
        <dbReference type="Proteomes" id="UP000887540"/>
    </source>
</evidence>
<organism evidence="7 8">
    <name type="scientific">Acrobeloides nanus</name>
    <dbReference type="NCBI Taxonomy" id="290746"/>
    <lineage>
        <taxon>Eukaryota</taxon>
        <taxon>Metazoa</taxon>
        <taxon>Ecdysozoa</taxon>
        <taxon>Nematoda</taxon>
        <taxon>Chromadorea</taxon>
        <taxon>Rhabditida</taxon>
        <taxon>Tylenchina</taxon>
        <taxon>Cephalobomorpha</taxon>
        <taxon>Cephaloboidea</taxon>
        <taxon>Cephalobidae</taxon>
        <taxon>Acrobeloides</taxon>
    </lineage>
</organism>
<accession>A0A914E6S9</accession>
<evidence type="ECO:0000256" key="2">
    <source>
        <dbReference type="ARBA" id="ARBA00007647"/>
    </source>
</evidence>
<keyword evidence="5" id="KW-0472">Membrane</keyword>
<evidence type="ECO:0000256" key="5">
    <source>
        <dbReference type="ARBA" id="ARBA00023136"/>
    </source>
</evidence>